<dbReference type="GO" id="GO:0003700">
    <property type="term" value="F:DNA-binding transcription factor activity"/>
    <property type="evidence" value="ECO:0007669"/>
    <property type="project" value="InterPro"/>
</dbReference>
<evidence type="ECO:0000256" key="2">
    <source>
        <dbReference type="ARBA" id="ARBA00023015"/>
    </source>
</evidence>
<dbReference type="EMBL" id="BDDD01002520">
    <property type="protein sequence ID" value="GAV81966.1"/>
    <property type="molecule type" value="Genomic_DNA"/>
</dbReference>
<protein>
    <submittedName>
        <fullName evidence="9">WRKY domain-containing protein</fullName>
    </submittedName>
</protein>
<dbReference type="InterPro" id="IPR044810">
    <property type="entry name" value="WRKY_plant"/>
</dbReference>
<dbReference type="AlphaFoldDB" id="A0A1Q3CNY6"/>
<feature type="coiled-coil region" evidence="6">
    <location>
        <begin position="101"/>
        <end position="135"/>
    </location>
</feature>
<dbReference type="InterPro" id="IPR003657">
    <property type="entry name" value="WRKY_dom"/>
</dbReference>
<comment type="subcellular location">
    <subcellularLocation>
        <location evidence="1">Nucleus</location>
    </subcellularLocation>
</comment>
<organism evidence="9 10">
    <name type="scientific">Cephalotus follicularis</name>
    <name type="common">Albany pitcher plant</name>
    <dbReference type="NCBI Taxonomy" id="3775"/>
    <lineage>
        <taxon>Eukaryota</taxon>
        <taxon>Viridiplantae</taxon>
        <taxon>Streptophyta</taxon>
        <taxon>Embryophyta</taxon>
        <taxon>Tracheophyta</taxon>
        <taxon>Spermatophyta</taxon>
        <taxon>Magnoliopsida</taxon>
        <taxon>eudicotyledons</taxon>
        <taxon>Gunneridae</taxon>
        <taxon>Pentapetalae</taxon>
        <taxon>rosids</taxon>
        <taxon>fabids</taxon>
        <taxon>Oxalidales</taxon>
        <taxon>Cephalotaceae</taxon>
        <taxon>Cephalotus</taxon>
    </lineage>
</organism>
<keyword evidence="6" id="KW-0175">Coiled coil</keyword>
<keyword evidence="2" id="KW-0805">Transcription regulation</keyword>
<dbReference type="SMART" id="SM00774">
    <property type="entry name" value="WRKY"/>
    <property type="match status" value="1"/>
</dbReference>
<dbReference type="Proteomes" id="UP000187406">
    <property type="component" value="Unassembled WGS sequence"/>
</dbReference>
<keyword evidence="10" id="KW-1185">Reference proteome</keyword>
<reference evidence="10" key="1">
    <citation type="submission" date="2016-04" db="EMBL/GenBank/DDBJ databases">
        <title>Cephalotus genome sequencing.</title>
        <authorList>
            <person name="Fukushima K."/>
            <person name="Hasebe M."/>
            <person name="Fang X."/>
        </authorList>
    </citation>
    <scope>NUCLEOTIDE SEQUENCE [LARGE SCALE GENOMIC DNA]</scope>
    <source>
        <strain evidence="10">cv. St1</strain>
    </source>
</reference>
<accession>A0A1Q3CNY6</accession>
<evidence type="ECO:0000256" key="5">
    <source>
        <dbReference type="ARBA" id="ARBA00023242"/>
    </source>
</evidence>
<evidence type="ECO:0000256" key="3">
    <source>
        <dbReference type="ARBA" id="ARBA00023125"/>
    </source>
</evidence>
<dbReference type="PANTHER" id="PTHR31429">
    <property type="entry name" value="WRKY TRANSCRIPTION FACTOR 36-RELATED"/>
    <property type="match status" value="1"/>
</dbReference>
<dbReference type="InParanoid" id="A0A1Q3CNY6"/>
<sequence>MDHATVQFSNSTRDDHHEHGSSSPVRSNGKRVIDEVDFFAGSKSFQESDKVDDAKIDSGQHGLMQEIELHVNTSLNLQTTNGSSDKSMVDDGLISSNNVNKQTSSSELELTKAKLERMNKENQRLKDMLNQVNHNYYSLQRHLVSLMRQQQNRFGQAAKTNMMIEDGAIKDKKEGLIFARQLMDLGQATKFEDPCQFSLQYRSRDFAGLPPNVIVESMEAQKNSNSHEIALFNSKTSEIGDISDHAYPRSSPNKVPKFSSLNDLEQASDTVSMVRKARVSVRARSEASMISDGCQWRKYGQKMAKGNPCPRAYYRCTMSSGCPVRKKVQRCAEDHTVLITTYEGNHNHPLPPAAMAMASTTSAAATMLLSGSMPSADGIMNMNFLTKSMLSCSPDVAALSASTPFPTVTLDLTRSPYQRVLPGQVHAPSPNLPHHIATMPHFLGHAIHNQSTILDLFNSQRMEPSQSASNVMQTPLMADKVSETTAAIAADPKFTTALVAAITSIIGNTHQNNSGNNNTATRNSSDSNT</sequence>
<comment type="caution">
    <text evidence="9">The sequence shown here is derived from an EMBL/GenBank/DDBJ whole genome shotgun (WGS) entry which is preliminary data.</text>
</comment>
<feature type="region of interest" description="Disordered" evidence="7">
    <location>
        <begin position="508"/>
        <end position="529"/>
    </location>
</feature>
<evidence type="ECO:0000256" key="4">
    <source>
        <dbReference type="ARBA" id="ARBA00023163"/>
    </source>
</evidence>
<dbReference type="InterPro" id="IPR036576">
    <property type="entry name" value="WRKY_dom_sf"/>
</dbReference>
<evidence type="ECO:0000256" key="1">
    <source>
        <dbReference type="ARBA" id="ARBA00004123"/>
    </source>
</evidence>
<feature type="region of interest" description="Disordered" evidence="7">
    <location>
        <begin position="1"/>
        <end position="29"/>
    </location>
</feature>
<name>A0A1Q3CNY6_CEPFO</name>
<evidence type="ECO:0000313" key="9">
    <source>
        <dbReference type="EMBL" id="GAV81966.1"/>
    </source>
</evidence>
<proteinExistence type="predicted"/>
<keyword evidence="5" id="KW-0539">Nucleus</keyword>
<evidence type="ECO:0000313" key="10">
    <source>
        <dbReference type="Proteomes" id="UP000187406"/>
    </source>
</evidence>
<dbReference type="OrthoDB" id="2020995at2759"/>
<evidence type="ECO:0000256" key="6">
    <source>
        <dbReference type="SAM" id="Coils"/>
    </source>
</evidence>
<dbReference type="GO" id="GO:0043565">
    <property type="term" value="F:sequence-specific DNA binding"/>
    <property type="evidence" value="ECO:0007669"/>
    <property type="project" value="InterPro"/>
</dbReference>
<gene>
    <name evidence="9" type="ORF">CFOL_v3_25419</name>
</gene>
<feature type="compositionally biased region" description="Polar residues" evidence="7">
    <location>
        <begin position="1"/>
        <end position="11"/>
    </location>
</feature>
<evidence type="ECO:0000259" key="8">
    <source>
        <dbReference type="PROSITE" id="PS50811"/>
    </source>
</evidence>
<dbReference type="SUPFAM" id="SSF118290">
    <property type="entry name" value="WRKY DNA-binding domain"/>
    <property type="match status" value="1"/>
</dbReference>
<dbReference type="PANTHER" id="PTHR31429:SF81">
    <property type="entry name" value="TRANSCRIPTION FACTOR WRKY FAMILY-RELATED"/>
    <property type="match status" value="1"/>
</dbReference>
<dbReference type="PROSITE" id="PS50811">
    <property type="entry name" value="WRKY"/>
    <property type="match status" value="1"/>
</dbReference>
<dbReference type="Gene3D" id="2.20.25.80">
    <property type="entry name" value="WRKY domain"/>
    <property type="match status" value="1"/>
</dbReference>
<evidence type="ECO:0000256" key="7">
    <source>
        <dbReference type="SAM" id="MobiDB-lite"/>
    </source>
</evidence>
<dbReference type="GO" id="GO:0005634">
    <property type="term" value="C:nucleus"/>
    <property type="evidence" value="ECO:0007669"/>
    <property type="project" value="UniProtKB-SubCell"/>
</dbReference>
<feature type="domain" description="WRKY" evidence="8">
    <location>
        <begin position="285"/>
        <end position="351"/>
    </location>
</feature>
<keyword evidence="4" id="KW-0804">Transcription</keyword>
<dbReference type="Pfam" id="PF03106">
    <property type="entry name" value="WRKY"/>
    <property type="match status" value="1"/>
</dbReference>
<keyword evidence="3" id="KW-0238">DNA-binding</keyword>
<dbReference type="FunFam" id="2.20.25.80:FF:000002">
    <property type="entry name" value="probable WRKY transcription factor 31"/>
    <property type="match status" value="1"/>
</dbReference>